<comment type="caution">
    <text evidence="15">The sequence shown here is derived from an EMBL/GenBank/DDBJ whole genome shotgun (WGS) entry which is preliminary data.</text>
</comment>
<feature type="non-terminal residue" evidence="15">
    <location>
        <position position="1165"/>
    </location>
</feature>
<keyword evidence="2 8" id="KW-0696">RNA-directed RNA polymerase</keyword>
<dbReference type="Pfam" id="PF05183">
    <property type="entry name" value="RdRP"/>
    <property type="match status" value="1"/>
</dbReference>
<dbReference type="InterPro" id="IPR057298">
    <property type="entry name" value="RDR6-like_RBD"/>
</dbReference>
<dbReference type="InterPro" id="IPR058751">
    <property type="entry name" value="RDRP_helical"/>
</dbReference>
<dbReference type="GO" id="GO:0003968">
    <property type="term" value="F:RNA-directed RNA polymerase activity"/>
    <property type="evidence" value="ECO:0007669"/>
    <property type="project" value="UniProtKB-KW"/>
</dbReference>
<dbReference type="InterPro" id="IPR057297">
    <property type="entry name" value="RDR6-like_2nd"/>
</dbReference>
<dbReference type="PANTHER" id="PTHR23079:SF24">
    <property type="entry name" value="RNA-DEPENDENT RNA POLYMERASE"/>
    <property type="match status" value="1"/>
</dbReference>
<evidence type="ECO:0000256" key="4">
    <source>
        <dbReference type="ARBA" id="ARBA00022695"/>
    </source>
</evidence>
<dbReference type="GO" id="GO:0003723">
    <property type="term" value="F:RNA binding"/>
    <property type="evidence" value="ECO:0007669"/>
    <property type="project" value="UniProtKB-KW"/>
</dbReference>
<feature type="domain" description="RNA-dependent RNA polymerase 6-like second" evidence="12">
    <location>
        <begin position="193"/>
        <end position="321"/>
    </location>
</feature>
<evidence type="ECO:0000259" key="12">
    <source>
        <dbReference type="Pfam" id="PF24577"/>
    </source>
</evidence>
<evidence type="ECO:0000256" key="3">
    <source>
        <dbReference type="ARBA" id="ARBA00022679"/>
    </source>
</evidence>
<evidence type="ECO:0000259" key="10">
    <source>
        <dbReference type="Pfam" id="PF05183"/>
    </source>
</evidence>
<evidence type="ECO:0000313" key="15">
    <source>
        <dbReference type="EMBL" id="KAG2588227.1"/>
    </source>
</evidence>
<keyword evidence="3 8" id="KW-0808">Transferase</keyword>
<evidence type="ECO:0000313" key="16">
    <source>
        <dbReference type="Proteomes" id="UP000823388"/>
    </source>
</evidence>
<dbReference type="GO" id="GO:0031380">
    <property type="term" value="C:nuclear RNA-directed RNA polymerase complex"/>
    <property type="evidence" value="ECO:0007669"/>
    <property type="project" value="TreeGrafter"/>
</dbReference>
<feature type="domain" description="RNA-dependent RNA polymerase 6-like RNA-binding" evidence="11">
    <location>
        <begin position="44"/>
        <end position="138"/>
    </location>
</feature>
<evidence type="ECO:0000256" key="9">
    <source>
        <dbReference type="SAM" id="MobiDB-lite"/>
    </source>
</evidence>
<keyword evidence="4 8" id="KW-0548">Nucleotidyltransferase</keyword>
<feature type="domain" description="RDRP core" evidence="10">
    <location>
        <begin position="454"/>
        <end position="1040"/>
    </location>
</feature>
<dbReference type="EC" id="2.7.7.48" evidence="8"/>
<organism evidence="15 16">
    <name type="scientific">Panicum virgatum</name>
    <name type="common">Blackwell switchgrass</name>
    <dbReference type="NCBI Taxonomy" id="38727"/>
    <lineage>
        <taxon>Eukaryota</taxon>
        <taxon>Viridiplantae</taxon>
        <taxon>Streptophyta</taxon>
        <taxon>Embryophyta</taxon>
        <taxon>Tracheophyta</taxon>
        <taxon>Spermatophyta</taxon>
        <taxon>Magnoliopsida</taxon>
        <taxon>Liliopsida</taxon>
        <taxon>Poales</taxon>
        <taxon>Poaceae</taxon>
        <taxon>PACMAD clade</taxon>
        <taxon>Panicoideae</taxon>
        <taxon>Panicodae</taxon>
        <taxon>Paniceae</taxon>
        <taxon>Panicinae</taxon>
        <taxon>Panicum</taxon>
        <taxon>Panicum sect. Hiantes</taxon>
    </lineage>
</organism>
<dbReference type="Pfam" id="PF24577">
    <property type="entry name" value="RDR6_2nd"/>
    <property type="match status" value="1"/>
</dbReference>
<dbReference type="PANTHER" id="PTHR23079">
    <property type="entry name" value="RNA-DEPENDENT RNA POLYMERASE"/>
    <property type="match status" value="1"/>
</dbReference>
<evidence type="ECO:0000256" key="5">
    <source>
        <dbReference type="ARBA" id="ARBA00022884"/>
    </source>
</evidence>
<proteinExistence type="inferred from homology"/>
<dbReference type="InterPro" id="IPR057596">
    <property type="entry name" value="RDRP_core"/>
</dbReference>
<feature type="domain" description="RDRP C-terminal head" evidence="14">
    <location>
        <begin position="1060"/>
        <end position="1165"/>
    </location>
</feature>
<keyword evidence="6 8" id="KW-0943">RNA-mediated gene silencing</keyword>
<dbReference type="Pfam" id="PF26253">
    <property type="entry name" value="RdRP_head"/>
    <property type="match status" value="1"/>
</dbReference>
<keyword evidence="16" id="KW-1185">Reference proteome</keyword>
<feature type="compositionally biased region" description="Basic residues" evidence="9">
    <location>
        <begin position="1"/>
        <end position="23"/>
    </location>
</feature>
<dbReference type="InterPro" id="IPR058752">
    <property type="entry name" value="RDRP_C_head"/>
</dbReference>
<dbReference type="InterPro" id="IPR007855">
    <property type="entry name" value="RDRP"/>
</dbReference>
<dbReference type="AlphaFoldDB" id="A0A8T0RQG2"/>
<feature type="domain" description="RDRP helical" evidence="13">
    <location>
        <begin position="350"/>
        <end position="433"/>
    </location>
</feature>
<gene>
    <name evidence="15" type="ORF">PVAP13_5NG196600</name>
</gene>
<sequence length="1165" mass="131549">MAMDTRHRRRSPSRERRQHKRRRPADDDDRREEPRYPTAEASPRGPVATQVMLRGFDDRLSARELVDRLEAEAGTVWRCRLKTSVTPPGSYPDFQLQLPLVPAATAASRAATSPHDGVVPAHAFVYFARPGAAGRAARSGLQLYGGRSGRMRTPSDVISSSLRAARRRRRRDAKPMLFSDSRVEAGHLVELGNPSDGRCRLLFARDAAFVSPGAAALLMLCCDVKLEFPVGDVVRTLAFMDDDSLLLQLSAAPLLYYRTAGDDVHDPVPFDLIDDDHDDPWIRTTEVTPSGAIGRCRAYRVSFGTRFWPAMKAALEYMKGEGVLVEILDTRWRGLTVHDEPEFGMPMQDMFFSVQRAEGLSFPVLYMVNALLHSGVVNQHQLTADFFGLLKRERDAVNVAALTRLLGGKFQKFDVCLRLKNAQDWAARKPEVLGLHSSRKVGADYNAEMRRLVITPTGAYCMAPQLERSNRVIRHYQHEADRFLRVTFMDEGKLRLNTSAMNLYVAPVVKDMLPNLFQQQKTTVYKRVQTILTKGFQMCGRKYYSFFASSSNQLRSRSTWFFAEDTITTIASIREWMGQFPSNNIAKHTARMGLCFTSTYPTVTTQQDEMEFLQDAHHNEYNFSDGIGKITPKLALEVAKKLPLTDNYIPSAFQIRFAGFKGVVAVWPPGENEETQLLSLRPSMKKFESDHYVFEVVSWTKVQPAFLNRQIITLLSTLGVPDSVFRQMQNAMLHNLDRILTHSDVSYEVVRTCCPEHGSTAGMMLSAGFAPTNDPHLRAMLLAIRSSLMQGLLEKERISVPKGRWLVGCLDELGILEHGQCFIRASAPSVNKHFLRHSPIFSSTSKKAETIVGTVVIAKNPCLHPGDVRILEAVDVPELHQLVDCLVFPRKGDRPHANEASGSDLDGDIFFVTWDERLVPPGKRSMPPMDYSPAEAIQLPREVLPHDIIDFYLENMVSDNLGWISNAHVVHADRSNSRAMDEKCIQLAELAAIAVDSLKTRKIVTMPTYLRPTEYPDFMGKEDAISYKSEKILGELYRSIKEAYESDLVSHGTSTSDDLTYDMDLEVPGASDFLEDAWQCKCSYKEQLNALLSQYGMRTEAELVIGEAWSLTGDNKKRDYETQERLNDIYFQLHQEYRSIFEGNVEITVEKKNLVYETKASAWYQ</sequence>
<keyword evidence="5 8" id="KW-0694">RNA-binding</keyword>
<dbReference type="Proteomes" id="UP000823388">
    <property type="component" value="Chromosome 5N"/>
</dbReference>
<protein>
    <recommendedName>
        <fullName evidence="8">RNA-dependent RNA polymerase</fullName>
        <ecNumber evidence="8">2.7.7.48</ecNumber>
    </recommendedName>
</protein>
<evidence type="ECO:0000256" key="2">
    <source>
        <dbReference type="ARBA" id="ARBA00022484"/>
    </source>
</evidence>
<reference evidence="15" key="1">
    <citation type="submission" date="2020-05" db="EMBL/GenBank/DDBJ databases">
        <title>WGS assembly of Panicum virgatum.</title>
        <authorList>
            <person name="Lovell J.T."/>
            <person name="Jenkins J."/>
            <person name="Shu S."/>
            <person name="Juenger T.E."/>
            <person name="Schmutz J."/>
        </authorList>
    </citation>
    <scope>NUCLEOTIDE SEQUENCE</scope>
    <source>
        <strain evidence="15">AP13</strain>
    </source>
</reference>
<comment type="catalytic activity">
    <reaction evidence="7 8">
        <text>RNA(n) + a ribonucleoside 5'-triphosphate = RNA(n+1) + diphosphate</text>
        <dbReference type="Rhea" id="RHEA:21248"/>
        <dbReference type="Rhea" id="RHEA-COMP:14527"/>
        <dbReference type="Rhea" id="RHEA-COMP:17342"/>
        <dbReference type="ChEBI" id="CHEBI:33019"/>
        <dbReference type="ChEBI" id="CHEBI:61557"/>
        <dbReference type="ChEBI" id="CHEBI:140395"/>
        <dbReference type="EC" id="2.7.7.48"/>
    </reaction>
</comment>
<accession>A0A8T0RQG2</accession>
<evidence type="ECO:0000259" key="11">
    <source>
        <dbReference type="Pfam" id="PF24572"/>
    </source>
</evidence>
<comment type="function">
    <text evidence="8">Probably involved in the RNA silencing pathway and required for the generation of small interfering RNAs (siRNAs).</text>
</comment>
<comment type="similarity">
    <text evidence="1 8">Belongs to the RdRP family.</text>
</comment>
<evidence type="ECO:0000256" key="7">
    <source>
        <dbReference type="ARBA" id="ARBA00048744"/>
    </source>
</evidence>
<evidence type="ECO:0000259" key="14">
    <source>
        <dbReference type="Pfam" id="PF26253"/>
    </source>
</evidence>
<evidence type="ECO:0000259" key="13">
    <source>
        <dbReference type="Pfam" id="PF26252"/>
    </source>
</evidence>
<dbReference type="Pfam" id="PF26252">
    <property type="entry name" value="RdRP_helical"/>
    <property type="match status" value="1"/>
</dbReference>
<evidence type="ECO:0000256" key="8">
    <source>
        <dbReference type="RuleBase" id="RU363098"/>
    </source>
</evidence>
<evidence type="ECO:0000256" key="6">
    <source>
        <dbReference type="ARBA" id="ARBA00023158"/>
    </source>
</evidence>
<feature type="region of interest" description="Disordered" evidence="9">
    <location>
        <begin position="1"/>
        <end position="49"/>
    </location>
</feature>
<evidence type="ECO:0000256" key="1">
    <source>
        <dbReference type="ARBA" id="ARBA00005762"/>
    </source>
</evidence>
<dbReference type="GO" id="GO:0030422">
    <property type="term" value="P:siRNA processing"/>
    <property type="evidence" value="ECO:0007669"/>
    <property type="project" value="TreeGrafter"/>
</dbReference>
<name>A0A8T0RQG2_PANVG</name>
<dbReference type="EMBL" id="CM029046">
    <property type="protein sequence ID" value="KAG2588227.1"/>
    <property type="molecule type" value="Genomic_DNA"/>
</dbReference>
<dbReference type="Pfam" id="PF24572">
    <property type="entry name" value="RBD_RDR6"/>
    <property type="match status" value="1"/>
</dbReference>